<dbReference type="OrthoDB" id="8052050at2759"/>
<feature type="non-terminal residue" evidence="1">
    <location>
        <position position="1"/>
    </location>
</feature>
<dbReference type="EMBL" id="JAPFRF010000012">
    <property type="protein sequence ID" value="KAJ7313618.1"/>
    <property type="molecule type" value="Genomic_DNA"/>
</dbReference>
<dbReference type="Gene3D" id="3.60.10.10">
    <property type="entry name" value="Endonuclease/exonuclease/phosphatase"/>
    <property type="match status" value="1"/>
</dbReference>
<dbReference type="Proteomes" id="UP001142489">
    <property type="component" value="Unassembled WGS sequence"/>
</dbReference>
<evidence type="ECO:0000313" key="2">
    <source>
        <dbReference type="Proteomes" id="UP001142489"/>
    </source>
</evidence>
<comment type="caution">
    <text evidence="1">The sequence shown here is derived from an EMBL/GenBank/DDBJ whole genome shotgun (WGS) entry which is preliminary data.</text>
</comment>
<dbReference type="AlphaFoldDB" id="A0A9Q1AVG9"/>
<dbReference type="InterPro" id="IPR036691">
    <property type="entry name" value="Endo/exonu/phosph_ase_sf"/>
</dbReference>
<accession>A0A9Q1AVG9</accession>
<evidence type="ECO:0000313" key="1">
    <source>
        <dbReference type="EMBL" id="KAJ7313618.1"/>
    </source>
</evidence>
<name>A0A9Q1AVG9_9SAUR</name>
<protein>
    <recommendedName>
        <fullName evidence="3">Endonuclease/exonuclease/phosphatase domain-containing protein</fullName>
    </recommendedName>
</protein>
<gene>
    <name evidence="1" type="ORF">JRQ81_005164</name>
</gene>
<evidence type="ECO:0008006" key="3">
    <source>
        <dbReference type="Google" id="ProtNLM"/>
    </source>
</evidence>
<organism evidence="1 2">
    <name type="scientific">Phrynocephalus forsythii</name>
    <dbReference type="NCBI Taxonomy" id="171643"/>
    <lineage>
        <taxon>Eukaryota</taxon>
        <taxon>Metazoa</taxon>
        <taxon>Chordata</taxon>
        <taxon>Craniata</taxon>
        <taxon>Vertebrata</taxon>
        <taxon>Euteleostomi</taxon>
        <taxon>Lepidosauria</taxon>
        <taxon>Squamata</taxon>
        <taxon>Bifurcata</taxon>
        <taxon>Unidentata</taxon>
        <taxon>Episquamata</taxon>
        <taxon>Toxicofera</taxon>
        <taxon>Iguania</taxon>
        <taxon>Acrodonta</taxon>
        <taxon>Agamidae</taxon>
        <taxon>Agaminae</taxon>
        <taxon>Phrynocephalus</taxon>
    </lineage>
</organism>
<feature type="non-terminal residue" evidence="1">
    <location>
        <position position="262"/>
    </location>
</feature>
<dbReference type="SUPFAM" id="SSF56219">
    <property type="entry name" value="DNase I-like"/>
    <property type="match status" value="1"/>
</dbReference>
<proteinExistence type="predicted"/>
<reference evidence="1" key="1">
    <citation type="journal article" date="2023" name="DNA Res.">
        <title>Chromosome-level genome assembly of Phrynocephalus forsythii using third-generation DNA sequencing and Hi-C analysis.</title>
        <authorList>
            <person name="Qi Y."/>
            <person name="Zhao W."/>
            <person name="Zhao Y."/>
            <person name="Niu C."/>
            <person name="Cao S."/>
            <person name="Zhang Y."/>
        </authorList>
    </citation>
    <scope>NUCLEOTIDE SEQUENCE</scope>
    <source>
        <tissue evidence="1">Muscle</tissue>
    </source>
</reference>
<sequence>VQVSPPFALSGLITGGKTSLLITNVYLPPGVSSTELGKRWEMLEDHLLSCHTKCPNSPDIIGGDFNARTAANWEVLIKSKWWAPICLDNFDAGHAKMRISKDIKVNKAGATFYQMVIRLNLVLLNGSYPLDIPGEFTHLDSISNSVIDYVLISTDLSTKVFSFKVQNRQFSDYLPLVTRLSLNWSRESLNHPIPLETASVTKIKGIKWSKALAHKYQEFFHNGISTHSPLEVPDEHNPVMVLEHFNHLTTNLTAFFYITCPK</sequence>
<keyword evidence="2" id="KW-1185">Reference proteome</keyword>